<evidence type="ECO:0000256" key="1">
    <source>
        <dbReference type="ARBA" id="ARBA00022737"/>
    </source>
</evidence>
<dbReference type="GO" id="GO:0045087">
    <property type="term" value="P:innate immune response"/>
    <property type="evidence" value="ECO:0007669"/>
    <property type="project" value="TreeGrafter"/>
</dbReference>
<sequence length="1891" mass="212826">MTLEQHRSHAEKNFVETQAFRDANKTLRQYRKLIITGVIVDDMCGKLCVNEELKKWKEESIYIPGLIENGKHVVIFTIKSYLHEKIMEAIQPILSSEEIVLELDTISLKLAEKKEFAIRYLNKFGLNEAEMSDLCEIHEAPVGFPQMCRAAEMITDKSKLFDLFSKPREMMLKQMKHFKECDAIVYGCLVYVMLSEGKLNLESVRDLGNISKRSKNKVISVFKMCGIPDVTPNEVLDTLQSLKNKYISFNATEESYFFSHDSIEEAVFISYAKMFLQETLLYCPLELICKRCIIQYESKALEKTKEDNILILQQLCEASLINRFITTLRGSNPTDFKIISEAKFWSSKDFRNAFIAECKEVHYLADTDENSLLVHAVNANNRDLVEELLHELDNISEDKKESVAQFLTKSAKSSCAHKDTYLLEKICENGRVDANDILPIIFEQGSVDAVEFLLQSGADINYKSKNGETLLHIASLHGRLDIVKLLHSKNANLVKEFDHNKRSVIHSVGSGGNVNILEFLLPLGLNPSHTDSTGWNILHYACWHAKKEMVEYLLEKHPNLLCSRTDEGMSVLSCAAFGGNIYIFKKMYEVVESLLRDGDSDKSDANKVNDIKYLMLTTDKQTLLHKSCRGGSIEMTKYLLETYPNMLHELDDRKCTPAHYAAAGGNVAVLSYLIGRGADPWCRTSDGETLLHRSCIHGKLEMTKYLVETYPKILYEVDNNKRAPAYHAAASGNVAVLRYLIDCGTDPWCRTFEEQTLMHSASVHGQLEITKYLVETYPKMLQEVDNDKRTPAHDAAAGGSVSVLKYLVDRGSDPMCRTSKGETLLHKACIDGQLEMAKFLVKTYPKMLHEVDYRKCTPAHHTAAVGNVAVLSYLTDCGTDPMCRTSKAETLLYRACIHGQFEMTKYLVENYPIMLYEVDNDKRTPAHYTAAGGYVTVIRFLIDRGTDPWCRTSEDETLLHSACIHGKLDMTKYLIETYPKMLHEVANNNRTPGHHAAAGGNVDVLSYLIDHGTDPWCRTSNNKTLLHIACVEGKLDMTKYLVETYPKLLHEVGNGKRTPAHDAAAGGCVSVLTYLINSGTDPWCRTSEEETLLHIACIHGNLEMIKYLVETYPKMLNELDKGKTTPAHRAAAGGNVAVLRYIIDCGADPWCKSSQEKTLLHKACIQGELEMTKYLVETYPKMLHEMDKSKKTPAHDAATGGNVVVLSYIIDRGTDPWCKTSEEETLLHRACIDGKLEMTRYLVETYPKMLHEVTSCKSTPAHHAAAGGNVDILSYLMDRGTNTWCRTSQGESLLHRACFHGQIEMTKYLVETYPKMLHELDNGKRTTAHYAAASGNVAVLRYLIDLGIDPICRSCQEETLLHSACIHGKIEMTKYSVETYPKMLNEVDSGNKTPAHYAADGGNVAVLSYLTDCGINPMCRTSQGETLLHRACFYGKLEMTKYLINTYPKMLHEVNNSMTTPAHYAAAGGYVDVLRYLIDRGINPWCRTAEEKTLLHIACHRCQVKMTEYLVENYPKMLHEVDNDKRTPAHYNAAGGYVAVLQYLIDHGTDPWCRTSKEETLMHIACIHGQLEMIRYLAESYPKMIHMVDKGNRTPAHHAAAGGNIAVLSYLMDRGTNPWCRTSEEDTLLHGACIHGKLEMTKYLVESYPKMLYEVSKGKSTPAHDSATGGNVAVLRYLIDCGTNPWCRTSQAETLLHRACFHGKLEMTKYLVETYPKMLHEVDKGKRTAAHHAAAGGNVTVLSYLIDRGTDPWCRTSEEETLLHSACISGNLENTKYLVETYPKMLNEVANGKRTPAYYASAGGNVAVLYYLIDRGTDPWCRTSQEQTILHSACIHGKLEMIKYLAETYPKMLYEVDNRKCTPAYYAAASGNVAVLRLLTDLGTFPWCRTS</sequence>
<feature type="repeat" description="ANK" evidence="3">
    <location>
        <begin position="1457"/>
        <end position="1483"/>
    </location>
</feature>
<reference evidence="4" key="3">
    <citation type="submission" date="2023-05" db="EMBL/GenBank/DDBJ databases">
        <authorList>
            <person name="Smith C.H."/>
        </authorList>
    </citation>
    <scope>NUCLEOTIDE SEQUENCE</scope>
    <source>
        <strain evidence="4">CHS0354</strain>
        <tissue evidence="4">Mantle</tissue>
    </source>
</reference>
<dbReference type="Gene3D" id="1.25.40.20">
    <property type="entry name" value="Ankyrin repeat-containing domain"/>
    <property type="match status" value="7"/>
</dbReference>
<feature type="repeat" description="ANK" evidence="3">
    <location>
        <begin position="787"/>
        <end position="819"/>
    </location>
</feature>
<feature type="repeat" description="ANK" evidence="3">
    <location>
        <begin position="1524"/>
        <end position="1550"/>
    </location>
</feature>
<evidence type="ECO:0000313" key="5">
    <source>
        <dbReference type="Proteomes" id="UP001195483"/>
    </source>
</evidence>
<evidence type="ECO:0000313" key="4">
    <source>
        <dbReference type="EMBL" id="KAK3591733.1"/>
    </source>
</evidence>
<dbReference type="EMBL" id="JAEAOA010001196">
    <property type="protein sequence ID" value="KAK3591733.1"/>
    <property type="molecule type" value="Genomic_DNA"/>
</dbReference>
<dbReference type="Pfam" id="PF12796">
    <property type="entry name" value="Ank_2"/>
    <property type="match status" value="10"/>
</dbReference>
<keyword evidence="5" id="KW-1185">Reference proteome</keyword>
<dbReference type="SUPFAM" id="SSF48403">
    <property type="entry name" value="Ankyrin repeat"/>
    <property type="match status" value="5"/>
</dbReference>
<reference evidence="4" key="2">
    <citation type="journal article" date="2021" name="Genome Biol. Evol.">
        <title>Developing a high-quality reference genome for a parasitic bivalve with doubly uniparental inheritance (Bivalvia: Unionida).</title>
        <authorList>
            <person name="Smith C.H."/>
        </authorList>
    </citation>
    <scope>NUCLEOTIDE SEQUENCE</scope>
    <source>
        <strain evidence="4">CHS0354</strain>
        <tissue evidence="4">Mantle</tissue>
    </source>
</reference>
<feature type="repeat" description="ANK" evidence="3">
    <location>
        <begin position="653"/>
        <end position="679"/>
    </location>
</feature>
<accession>A0AAE0VV18</accession>
<keyword evidence="1" id="KW-0677">Repeat</keyword>
<dbReference type="Proteomes" id="UP001195483">
    <property type="component" value="Unassembled WGS sequence"/>
</dbReference>
<evidence type="ECO:0000256" key="3">
    <source>
        <dbReference type="PROSITE-ProRule" id="PRU00023"/>
    </source>
</evidence>
<evidence type="ECO:0008006" key="6">
    <source>
        <dbReference type="Google" id="ProtNLM"/>
    </source>
</evidence>
<dbReference type="PANTHER" id="PTHR23206">
    <property type="entry name" value="MASK PROTEIN"/>
    <property type="match status" value="1"/>
</dbReference>
<dbReference type="Pfam" id="PF00023">
    <property type="entry name" value="Ank"/>
    <property type="match status" value="1"/>
</dbReference>
<evidence type="ECO:0000256" key="2">
    <source>
        <dbReference type="ARBA" id="ARBA00023043"/>
    </source>
</evidence>
<feature type="repeat" description="ANK" evidence="3">
    <location>
        <begin position="1591"/>
        <end position="1617"/>
    </location>
</feature>
<dbReference type="PROSITE" id="PS50297">
    <property type="entry name" value="ANK_REP_REGION"/>
    <property type="match status" value="10"/>
</dbReference>
<feature type="repeat" description="ANK" evidence="3">
    <location>
        <begin position="988"/>
        <end position="1014"/>
    </location>
</feature>
<feature type="repeat" description="ANK" evidence="3">
    <location>
        <begin position="433"/>
        <end position="465"/>
    </location>
</feature>
<name>A0AAE0VV18_9BIVA</name>
<gene>
    <name evidence="4" type="ORF">CHS0354_019503</name>
</gene>
<feature type="repeat" description="ANK" evidence="3">
    <location>
        <begin position="1122"/>
        <end position="1154"/>
    </location>
</feature>
<feature type="repeat" description="ANK" evidence="3">
    <location>
        <begin position="921"/>
        <end position="947"/>
    </location>
</feature>
<feature type="repeat" description="ANK" evidence="3">
    <location>
        <begin position="1323"/>
        <end position="1349"/>
    </location>
</feature>
<reference evidence="4" key="1">
    <citation type="journal article" date="2021" name="Genome Biol. Evol.">
        <title>A High-Quality Reference Genome for a Parasitic Bivalve with Doubly Uniparental Inheritance (Bivalvia: Unionida).</title>
        <authorList>
            <person name="Smith C.H."/>
        </authorList>
    </citation>
    <scope>NUCLEOTIDE SEQUENCE</scope>
    <source>
        <strain evidence="4">CHS0354</strain>
    </source>
</reference>
<keyword evidence="2 3" id="KW-0040">ANK repeat</keyword>
<dbReference type="InterPro" id="IPR036770">
    <property type="entry name" value="Ankyrin_rpt-contain_sf"/>
</dbReference>
<dbReference type="InterPro" id="IPR051631">
    <property type="entry name" value="Ankyrin-KH/SAM_domain"/>
</dbReference>
<protein>
    <recommendedName>
        <fullName evidence="6">Ankyrin repeat protein</fullName>
    </recommendedName>
</protein>
<feature type="repeat" description="ANK" evidence="3">
    <location>
        <begin position="466"/>
        <end position="493"/>
    </location>
</feature>
<dbReference type="Pfam" id="PF13637">
    <property type="entry name" value="Ank_4"/>
    <property type="match status" value="3"/>
</dbReference>
<dbReference type="PROSITE" id="PS50088">
    <property type="entry name" value="ANK_REPEAT"/>
    <property type="match status" value="12"/>
</dbReference>
<feature type="repeat" description="ANK" evidence="3">
    <location>
        <begin position="1256"/>
        <end position="1288"/>
    </location>
</feature>
<dbReference type="GO" id="GO:0005737">
    <property type="term" value="C:cytoplasm"/>
    <property type="evidence" value="ECO:0007669"/>
    <property type="project" value="TreeGrafter"/>
</dbReference>
<dbReference type="InterPro" id="IPR002110">
    <property type="entry name" value="Ankyrin_rpt"/>
</dbReference>
<organism evidence="4 5">
    <name type="scientific">Potamilus streckersoni</name>
    <dbReference type="NCBI Taxonomy" id="2493646"/>
    <lineage>
        <taxon>Eukaryota</taxon>
        <taxon>Metazoa</taxon>
        <taxon>Spiralia</taxon>
        <taxon>Lophotrochozoa</taxon>
        <taxon>Mollusca</taxon>
        <taxon>Bivalvia</taxon>
        <taxon>Autobranchia</taxon>
        <taxon>Heteroconchia</taxon>
        <taxon>Palaeoheterodonta</taxon>
        <taxon>Unionida</taxon>
        <taxon>Unionoidea</taxon>
        <taxon>Unionidae</taxon>
        <taxon>Ambleminae</taxon>
        <taxon>Lampsilini</taxon>
        <taxon>Potamilus</taxon>
    </lineage>
</organism>
<dbReference type="PANTHER" id="PTHR23206:SF7">
    <property type="entry name" value="PROTEIN KINASE DOMAIN-CONTAINING PROTEIN"/>
    <property type="match status" value="1"/>
</dbReference>
<comment type="caution">
    <text evidence="4">The sequence shown here is derived from an EMBL/GenBank/DDBJ whole genome shotgun (WGS) entry which is preliminary data.</text>
</comment>
<dbReference type="SMART" id="SM00248">
    <property type="entry name" value="ANK"/>
    <property type="match status" value="44"/>
</dbReference>
<proteinExistence type="predicted"/>